<accession>A0A1A0MJY5</accession>
<dbReference type="Proteomes" id="UP000093962">
    <property type="component" value="Unassembled WGS sequence"/>
</dbReference>
<feature type="transmembrane region" description="Helical" evidence="1">
    <location>
        <begin position="35"/>
        <end position="57"/>
    </location>
</feature>
<sequence length="107" mass="11567">MFVIWIATGVNGESTCTDSAFADACRQGEDIGRGFAVLFIIGIWALVDVILGVIWVVTNKPRGEVPPPKGMLAVNCVRCNARQNIPIGASKFECWQCKTTIPVVVQS</sequence>
<comment type="caution">
    <text evidence="2">The sequence shown here is derived from an EMBL/GenBank/DDBJ whole genome shotgun (WGS) entry which is preliminary data.</text>
</comment>
<organism evidence="2 3">
    <name type="scientific">Mycolicibacterium mucogenicum</name>
    <name type="common">Mycobacterium mucogenicum</name>
    <dbReference type="NCBI Taxonomy" id="56689"/>
    <lineage>
        <taxon>Bacteria</taxon>
        <taxon>Bacillati</taxon>
        <taxon>Actinomycetota</taxon>
        <taxon>Actinomycetes</taxon>
        <taxon>Mycobacteriales</taxon>
        <taxon>Mycobacteriaceae</taxon>
        <taxon>Mycolicibacterium</taxon>
    </lineage>
</organism>
<keyword evidence="1" id="KW-0812">Transmembrane</keyword>
<evidence type="ECO:0000256" key="1">
    <source>
        <dbReference type="SAM" id="Phobius"/>
    </source>
</evidence>
<dbReference type="EMBL" id="LZSF01000179">
    <property type="protein sequence ID" value="OBA85376.1"/>
    <property type="molecule type" value="Genomic_DNA"/>
</dbReference>
<keyword evidence="1" id="KW-0472">Membrane</keyword>
<evidence type="ECO:0000313" key="3">
    <source>
        <dbReference type="Proteomes" id="UP000093962"/>
    </source>
</evidence>
<proteinExistence type="predicted"/>
<name>A0A1A0MJY5_MYCMU</name>
<keyword evidence="1" id="KW-1133">Transmembrane helix</keyword>
<protein>
    <submittedName>
        <fullName evidence="2">Uncharacterized protein</fullName>
    </submittedName>
</protein>
<dbReference type="AlphaFoldDB" id="A0A1A0MJY5"/>
<gene>
    <name evidence="2" type="ORF">A5642_02155</name>
</gene>
<reference evidence="2 3" key="1">
    <citation type="submission" date="2016-06" db="EMBL/GenBank/DDBJ databases">
        <authorList>
            <person name="Kjaerup R.B."/>
            <person name="Dalgaard T.S."/>
            <person name="Juul-Madsen H.R."/>
        </authorList>
    </citation>
    <scope>NUCLEOTIDE SEQUENCE [LARGE SCALE GENOMIC DNA]</scope>
    <source>
        <strain evidence="2 3">1199456.5</strain>
    </source>
</reference>
<evidence type="ECO:0000313" key="2">
    <source>
        <dbReference type="EMBL" id="OBA85376.1"/>
    </source>
</evidence>